<evidence type="ECO:0000313" key="3">
    <source>
        <dbReference type="Proteomes" id="UP000070659"/>
    </source>
</evidence>
<name>A0A132N0P5_9ACTN</name>
<dbReference type="Pfam" id="PF01928">
    <property type="entry name" value="CYTH"/>
    <property type="match status" value="1"/>
</dbReference>
<dbReference type="InterPro" id="IPR033469">
    <property type="entry name" value="CYTH-like_dom_sf"/>
</dbReference>
<proteinExistence type="predicted"/>
<dbReference type="AlphaFoldDB" id="A0A132N0P5"/>
<organism evidence="2 3">
    <name type="scientific">Carbonactinospora thermoautotrophica</name>
    <dbReference type="NCBI Taxonomy" id="1469144"/>
    <lineage>
        <taxon>Bacteria</taxon>
        <taxon>Bacillati</taxon>
        <taxon>Actinomycetota</taxon>
        <taxon>Actinomycetes</taxon>
        <taxon>Kitasatosporales</taxon>
        <taxon>Carbonactinosporaceae</taxon>
        <taxon>Carbonactinospora</taxon>
    </lineage>
</organism>
<sequence>MRGSTTPAREVHLISRPTRRCHQRPGTAHLGADDRDIYFYVLPEMLLKVVKGITAGTGKISLKTNRIGQGTAFPEIEIPIALDDVEKAVQIFNALGFEETMHRAFNQRRNFRYRDVEIAVKWSEAWGHHAEFEVLVESEATEAAAATERIQRVADELGVRLMTEQELKEFTRAFEEAQAAK</sequence>
<protein>
    <recommendedName>
        <fullName evidence="1">CYTH domain-containing protein</fullName>
    </recommendedName>
</protein>
<dbReference type="SUPFAM" id="SSF55154">
    <property type="entry name" value="CYTH-like phosphatases"/>
    <property type="match status" value="1"/>
</dbReference>
<dbReference type="Gene3D" id="2.40.320.10">
    <property type="entry name" value="Hypothetical Protein Pfu-838710-001"/>
    <property type="match status" value="1"/>
</dbReference>
<reference evidence="2 3" key="1">
    <citation type="submission" date="2015-02" db="EMBL/GenBank/DDBJ databases">
        <title>Physiological reanalysis, assessment of diazotrophy, and genome sequences of multiple isolates of Streptomyces thermoautotrophicus.</title>
        <authorList>
            <person name="MacKellar D.C."/>
            <person name="Lieber L."/>
            <person name="Norman J."/>
            <person name="Bolger A."/>
            <person name="Tobin C."/>
            <person name="Murray J.W."/>
            <person name="Prell J."/>
        </authorList>
    </citation>
    <scope>NUCLEOTIDE SEQUENCE [LARGE SCALE GENOMIC DNA]</scope>
    <source>
        <strain evidence="2 3">UBT1</strain>
    </source>
</reference>
<comment type="caution">
    <text evidence="2">The sequence shown here is derived from an EMBL/GenBank/DDBJ whole genome shotgun (WGS) entry which is preliminary data.</text>
</comment>
<gene>
    <name evidence="2" type="ORF">TH66_12545</name>
</gene>
<dbReference type="InterPro" id="IPR023577">
    <property type="entry name" value="CYTH_domain"/>
</dbReference>
<feature type="domain" description="CYTH" evidence="1">
    <location>
        <begin position="63"/>
        <end position="148"/>
    </location>
</feature>
<dbReference type="Proteomes" id="UP000070659">
    <property type="component" value="Unassembled WGS sequence"/>
</dbReference>
<accession>A0A132N0P5</accession>
<dbReference type="EMBL" id="JYIJ01000017">
    <property type="protein sequence ID" value="KWX03653.1"/>
    <property type="molecule type" value="Genomic_DNA"/>
</dbReference>
<evidence type="ECO:0000259" key="1">
    <source>
        <dbReference type="Pfam" id="PF01928"/>
    </source>
</evidence>
<dbReference type="PATRIC" id="fig|1469144.8.peg.3060"/>
<evidence type="ECO:0000313" key="2">
    <source>
        <dbReference type="EMBL" id="KWX03653.1"/>
    </source>
</evidence>